<evidence type="ECO:0000313" key="6">
    <source>
        <dbReference type="Proteomes" id="UP000326202"/>
    </source>
</evidence>
<keyword evidence="4" id="KW-0574">Periplasm</keyword>
<dbReference type="KEGG" id="htq:FRZ44_44290"/>
<dbReference type="PROSITE" id="PS51318">
    <property type="entry name" value="TAT"/>
    <property type="match status" value="1"/>
</dbReference>
<dbReference type="SUPFAM" id="SSF53850">
    <property type="entry name" value="Periplasmic binding protein-like II"/>
    <property type="match status" value="1"/>
</dbReference>
<dbReference type="PANTHER" id="PTHR30222">
    <property type="entry name" value="SPERMIDINE/PUTRESCINE-BINDING PERIPLASMIC PROTEIN"/>
    <property type="match status" value="1"/>
</dbReference>
<dbReference type="EMBL" id="CP042906">
    <property type="protein sequence ID" value="QEX19117.1"/>
    <property type="molecule type" value="Genomic_DNA"/>
</dbReference>
<evidence type="ECO:0000256" key="4">
    <source>
        <dbReference type="ARBA" id="ARBA00022764"/>
    </source>
</evidence>
<dbReference type="Gene3D" id="3.40.190.10">
    <property type="entry name" value="Periplasmic binding protein-like II"/>
    <property type="match status" value="2"/>
</dbReference>
<keyword evidence="3" id="KW-0732">Signal</keyword>
<keyword evidence="2" id="KW-0813">Transport</keyword>
<dbReference type="GO" id="GO:0042597">
    <property type="term" value="C:periplasmic space"/>
    <property type="evidence" value="ECO:0007669"/>
    <property type="project" value="UniProtKB-SubCell"/>
</dbReference>
<dbReference type="Pfam" id="PF13416">
    <property type="entry name" value="SBP_bac_8"/>
    <property type="match status" value="1"/>
</dbReference>
<evidence type="ECO:0000256" key="3">
    <source>
        <dbReference type="ARBA" id="ARBA00022729"/>
    </source>
</evidence>
<organism evidence="5 6">
    <name type="scientific">Hypericibacter terrae</name>
    <dbReference type="NCBI Taxonomy" id="2602015"/>
    <lineage>
        <taxon>Bacteria</taxon>
        <taxon>Pseudomonadati</taxon>
        <taxon>Pseudomonadota</taxon>
        <taxon>Alphaproteobacteria</taxon>
        <taxon>Rhodospirillales</taxon>
        <taxon>Dongiaceae</taxon>
        <taxon>Hypericibacter</taxon>
    </lineage>
</organism>
<name>A0A5J6MPN8_9PROT</name>
<reference evidence="5 6" key="1">
    <citation type="submission" date="2019-08" db="EMBL/GenBank/DDBJ databases">
        <title>Hyperibacter terrae gen. nov., sp. nov. and Hyperibacter viscosus sp. nov., two new members in the family Rhodospirillaceae isolated from the rhizosphere of Hypericum perforatum.</title>
        <authorList>
            <person name="Noviana Z."/>
        </authorList>
    </citation>
    <scope>NUCLEOTIDE SEQUENCE [LARGE SCALE GENOMIC DNA]</scope>
    <source>
        <strain evidence="5 6">R5913</strain>
    </source>
</reference>
<dbReference type="InterPro" id="IPR006311">
    <property type="entry name" value="TAT_signal"/>
</dbReference>
<evidence type="ECO:0000313" key="5">
    <source>
        <dbReference type="EMBL" id="QEX19117.1"/>
    </source>
</evidence>
<evidence type="ECO:0000256" key="2">
    <source>
        <dbReference type="ARBA" id="ARBA00022448"/>
    </source>
</evidence>
<dbReference type="GO" id="GO:0019808">
    <property type="term" value="F:polyamine binding"/>
    <property type="evidence" value="ECO:0007669"/>
    <property type="project" value="InterPro"/>
</dbReference>
<dbReference type="GO" id="GO:0015846">
    <property type="term" value="P:polyamine transport"/>
    <property type="evidence" value="ECO:0007669"/>
    <property type="project" value="InterPro"/>
</dbReference>
<accession>A0A5J6MPN8</accession>
<dbReference type="PANTHER" id="PTHR30222:SF17">
    <property type="entry name" value="SPERMIDINE_PUTRESCINE-BINDING PERIPLASMIC PROTEIN"/>
    <property type="match status" value="1"/>
</dbReference>
<dbReference type="PRINTS" id="PR00909">
    <property type="entry name" value="SPERMDNBNDNG"/>
</dbReference>
<keyword evidence="6" id="KW-1185">Reference proteome</keyword>
<gene>
    <name evidence="5" type="ORF">FRZ44_44290</name>
</gene>
<dbReference type="InterPro" id="IPR006059">
    <property type="entry name" value="SBP"/>
</dbReference>
<evidence type="ECO:0000256" key="1">
    <source>
        <dbReference type="ARBA" id="ARBA00004418"/>
    </source>
</evidence>
<dbReference type="InterPro" id="IPR001188">
    <property type="entry name" value="Sperm_putr-bd"/>
</dbReference>
<comment type="subcellular location">
    <subcellularLocation>
        <location evidence="1">Periplasm</location>
    </subcellularLocation>
</comment>
<dbReference type="AlphaFoldDB" id="A0A5J6MPN8"/>
<dbReference type="CDD" id="cd13590">
    <property type="entry name" value="PBP2_PotD_PotF_like"/>
    <property type="match status" value="1"/>
</dbReference>
<proteinExistence type="predicted"/>
<sequence>MRGGRLSRREALAALSTAGLSATTLRLLGGSAWADSPPDAVGPGGIPLARPNRPVKLPVFQKPIESGLKPEKGGTFNIFNYADYVDKKLLDAFAKKYDVNVQVTTFDSMDQAITRLATKAVRNMDVTNVISNRIAQAVAGKLVQPINKDYIPNLQKNCWPQFMSPFYDVDAQYTIPYTVYTTGIGWRSDKVSEDIPKMENPWSIFWQSEKYKGYVSILDDSREALVAAMLYRGEYDLNTEDPKVIDKALEDLLALTSICNVKVNITGYQTLPEGSCWLAHNWSGNVLSAVLAFMPEGGDPTQIQYWAPPPGKGPIQNDMWAVCAGSKKPVLAHLWLNFLLDEDNAYHNFVDYNGYQPPQNSITPERLVASKLIPENLHTAIMTAKDLGPDSLQEAALTNEGLKLWQSAYARFNGG</sequence>
<protein>
    <submittedName>
        <fullName evidence="5">ABC transporter substrate-binding protein</fullName>
    </submittedName>
</protein>
<dbReference type="Proteomes" id="UP000326202">
    <property type="component" value="Chromosome"/>
</dbReference>